<dbReference type="EMBL" id="CP026604">
    <property type="protein sequence ID" value="AWB68537.1"/>
    <property type="molecule type" value="Genomic_DNA"/>
</dbReference>
<dbReference type="RefSeq" id="WP_108604591.1">
    <property type="nucleotide sequence ID" value="NZ_CP026604.1"/>
</dbReference>
<evidence type="ECO:0000313" key="2">
    <source>
        <dbReference type="Proteomes" id="UP000244441"/>
    </source>
</evidence>
<dbReference type="AlphaFoldDB" id="A0A2S0VWE0"/>
<evidence type="ECO:0008006" key="3">
    <source>
        <dbReference type="Google" id="ProtNLM"/>
    </source>
</evidence>
<keyword evidence="2" id="KW-1185">Reference proteome</keyword>
<dbReference type="KEGG" id="cate:C2869_19970"/>
<gene>
    <name evidence="1" type="ORF">C2869_19970</name>
</gene>
<name>A0A2S0VWE0_9ALTE</name>
<reference evidence="1 2" key="1">
    <citation type="submission" date="2018-01" db="EMBL/GenBank/DDBJ databases">
        <title>Genome sequence of a Cantenovulum-like bacteria.</title>
        <authorList>
            <person name="Tan W.R."/>
            <person name="Lau N.-S."/>
            <person name="Go F."/>
            <person name="Amirul A.-A.A."/>
        </authorList>
    </citation>
    <scope>NUCLEOTIDE SEQUENCE [LARGE SCALE GENOMIC DNA]</scope>
    <source>
        <strain evidence="1 2">CCB-QB4</strain>
    </source>
</reference>
<accession>A0A2S0VWE0</accession>
<proteinExistence type="predicted"/>
<protein>
    <recommendedName>
        <fullName evidence="3">Type 4 fimbrial biogenesis protein PilX N-terminal domain-containing protein</fullName>
    </recommendedName>
</protein>
<evidence type="ECO:0000313" key="1">
    <source>
        <dbReference type="EMBL" id="AWB68537.1"/>
    </source>
</evidence>
<sequence length="162" mass="17024">MTCHRLKLQTGAALFAGLVFTALITALAVSVLSNSVMDQKIAAANAEQMSSVDKAMGGVAQTIYKALYKQINGTDFFAHNKAMSSTKLEDGLYFTSDINVTDDLSAETSATGGCAREKYGDDASTISCKNFTVTVTNSYGKNNSATTTVEAGISYKANNSDG</sequence>
<dbReference type="OrthoDB" id="9839077at2"/>
<organism evidence="1 2">
    <name type="scientific">Saccharobesus litoralis</name>
    <dbReference type="NCBI Taxonomy" id="2172099"/>
    <lineage>
        <taxon>Bacteria</taxon>
        <taxon>Pseudomonadati</taxon>
        <taxon>Pseudomonadota</taxon>
        <taxon>Gammaproteobacteria</taxon>
        <taxon>Alteromonadales</taxon>
        <taxon>Alteromonadaceae</taxon>
        <taxon>Saccharobesus</taxon>
    </lineage>
</organism>
<dbReference type="Proteomes" id="UP000244441">
    <property type="component" value="Chromosome"/>
</dbReference>